<dbReference type="InterPro" id="IPR036477">
    <property type="entry name" value="Formyl_transf_N_sf"/>
</dbReference>
<dbReference type="InterPro" id="IPR011034">
    <property type="entry name" value="Formyl_transferase-like_C_sf"/>
</dbReference>
<keyword evidence="4" id="KW-0648">Protein biosynthesis</keyword>
<dbReference type="InterPro" id="IPR041711">
    <property type="entry name" value="Met-tRNA-FMT_N"/>
</dbReference>
<feature type="domain" description="Formyl transferase N-terminal" evidence="5">
    <location>
        <begin position="6"/>
        <end position="180"/>
    </location>
</feature>
<dbReference type="Pfam" id="PF02911">
    <property type="entry name" value="Formyl_trans_C"/>
    <property type="match status" value="1"/>
</dbReference>
<evidence type="ECO:0000313" key="7">
    <source>
        <dbReference type="EMBL" id="WYM97467.1"/>
    </source>
</evidence>
<gene>
    <name evidence="7" type="primary">fmt</name>
    <name evidence="7" type="ORF">LQ356_01020</name>
</gene>
<dbReference type="Gene3D" id="3.40.50.12230">
    <property type="match status" value="1"/>
</dbReference>
<evidence type="ECO:0000313" key="8">
    <source>
        <dbReference type="Proteomes" id="UP001622612"/>
    </source>
</evidence>
<dbReference type="Pfam" id="PF00551">
    <property type="entry name" value="Formyl_trans_N"/>
    <property type="match status" value="1"/>
</dbReference>
<evidence type="ECO:0000256" key="3">
    <source>
        <dbReference type="ARBA" id="ARBA00022679"/>
    </source>
</evidence>
<proteinExistence type="inferred from homology"/>
<accession>A0ABZ2TMX9</accession>
<evidence type="ECO:0000256" key="2">
    <source>
        <dbReference type="ARBA" id="ARBA00012261"/>
    </source>
</evidence>
<dbReference type="SUPFAM" id="SSF50486">
    <property type="entry name" value="FMT C-terminal domain-like"/>
    <property type="match status" value="1"/>
</dbReference>
<protein>
    <recommendedName>
        <fullName evidence="2">methionyl-tRNA formyltransferase</fullName>
        <ecNumber evidence="2">2.1.2.9</ecNumber>
    </recommendedName>
</protein>
<evidence type="ECO:0000256" key="4">
    <source>
        <dbReference type="ARBA" id="ARBA00022917"/>
    </source>
</evidence>
<dbReference type="PANTHER" id="PTHR11138:SF5">
    <property type="entry name" value="METHIONYL-TRNA FORMYLTRANSFERASE, MITOCHONDRIAL"/>
    <property type="match status" value="1"/>
</dbReference>
<dbReference type="GO" id="GO:0004479">
    <property type="term" value="F:methionyl-tRNA formyltransferase activity"/>
    <property type="evidence" value="ECO:0007669"/>
    <property type="project" value="UniProtKB-EC"/>
</dbReference>
<dbReference type="EMBL" id="CP088155">
    <property type="protein sequence ID" value="WYM97467.1"/>
    <property type="molecule type" value="Genomic_DNA"/>
</dbReference>
<dbReference type="PROSITE" id="PS00373">
    <property type="entry name" value="GART"/>
    <property type="match status" value="1"/>
</dbReference>
<name>A0ABZ2TMX9_9BACT</name>
<dbReference type="NCBIfam" id="TIGR00460">
    <property type="entry name" value="fmt"/>
    <property type="match status" value="1"/>
</dbReference>
<evidence type="ECO:0000256" key="1">
    <source>
        <dbReference type="ARBA" id="ARBA00010699"/>
    </source>
</evidence>
<dbReference type="Proteomes" id="UP001622612">
    <property type="component" value="Chromosome"/>
</dbReference>
<organism evidence="7 8">
    <name type="scientific">Metamycoplasma faucium</name>
    <dbReference type="NCBI Taxonomy" id="56142"/>
    <lineage>
        <taxon>Bacteria</taxon>
        <taxon>Bacillati</taxon>
        <taxon>Mycoplasmatota</taxon>
        <taxon>Mycoplasmoidales</taxon>
        <taxon>Metamycoplasmataceae</taxon>
        <taxon>Metamycoplasma</taxon>
    </lineage>
</organism>
<dbReference type="CDD" id="cd08646">
    <property type="entry name" value="FMT_core_Met-tRNA-FMT_N"/>
    <property type="match status" value="1"/>
</dbReference>
<dbReference type="RefSeq" id="WP_405311930.1">
    <property type="nucleotide sequence ID" value="NZ_CP088155.1"/>
</dbReference>
<keyword evidence="3 7" id="KW-0808">Transferase</keyword>
<evidence type="ECO:0000259" key="5">
    <source>
        <dbReference type="Pfam" id="PF00551"/>
    </source>
</evidence>
<dbReference type="EC" id="2.1.2.9" evidence="2"/>
<dbReference type="InterPro" id="IPR002376">
    <property type="entry name" value="Formyl_transf_N"/>
</dbReference>
<dbReference type="PANTHER" id="PTHR11138">
    <property type="entry name" value="METHIONYL-TRNA FORMYLTRANSFERASE"/>
    <property type="match status" value="1"/>
</dbReference>
<feature type="domain" description="Formyl transferase C-terminal" evidence="6">
    <location>
        <begin position="205"/>
        <end position="253"/>
    </location>
</feature>
<comment type="similarity">
    <text evidence="1">Belongs to the Fmt family.</text>
</comment>
<sequence>MNKIKLVLAGTAKFSADIFISLIKNSDFEIKAIISQPNKALDRSKNVIETDVAKLAQNNNIKLFQPNKINEIYNELKNIEYDFLITAAFGQYIPTNILNLAKKASINVHGSLLEKYRGAAPIQHALLNNEKETGISLIYMIEKMDAGDIIFSKQINIEKDDTAIEIYDKLAKITNENLPNWIRLIYSNQILAKKQNDEVATFAPKIKNEDAKIFLSDTKEKAFSKIKAFNDQPGAFIIFNNKRLKIFRASFDKCKTPLFLDFSNGKLYLIEYQFEGKKRVKHEI</sequence>
<dbReference type="SUPFAM" id="SSF53328">
    <property type="entry name" value="Formyltransferase"/>
    <property type="match status" value="1"/>
</dbReference>
<dbReference type="InterPro" id="IPR001555">
    <property type="entry name" value="GART_AS"/>
</dbReference>
<dbReference type="InterPro" id="IPR005794">
    <property type="entry name" value="Fmt"/>
</dbReference>
<reference evidence="7" key="1">
    <citation type="submission" date="2021-11" db="EMBL/GenBank/DDBJ databases">
        <title>The first genome sequence of unculturable Mycoplasma faucium obtained by de novo assembly of metagenomic reads.</title>
        <authorList>
            <person name="Sabat A.J."/>
            <person name="Bathoorn E."/>
            <person name="Akkerboom V."/>
            <person name="Friedrich A.W."/>
        </authorList>
    </citation>
    <scope>NUCLEOTIDE SEQUENCE [LARGE SCALE GENOMIC DNA]</scope>
    <source>
        <strain evidence="7">UMCG-MFM1</strain>
    </source>
</reference>
<dbReference type="InterPro" id="IPR005793">
    <property type="entry name" value="Formyl_trans_C"/>
</dbReference>
<keyword evidence="8" id="KW-1185">Reference proteome</keyword>
<evidence type="ECO:0000259" key="6">
    <source>
        <dbReference type="Pfam" id="PF02911"/>
    </source>
</evidence>